<dbReference type="Proteomes" id="UP000050863">
    <property type="component" value="Unassembled WGS sequence"/>
</dbReference>
<organism evidence="2 3">
    <name type="scientific">Bradyrhizobium jicamae</name>
    <dbReference type="NCBI Taxonomy" id="280332"/>
    <lineage>
        <taxon>Bacteria</taxon>
        <taxon>Pseudomonadati</taxon>
        <taxon>Pseudomonadota</taxon>
        <taxon>Alphaproteobacteria</taxon>
        <taxon>Hyphomicrobiales</taxon>
        <taxon>Nitrobacteraceae</taxon>
        <taxon>Bradyrhizobium</taxon>
    </lineage>
</organism>
<proteinExistence type="predicted"/>
<dbReference type="EMBL" id="LLXZ01000191">
    <property type="protein sequence ID" value="KRQ97343.1"/>
    <property type="molecule type" value="Genomic_DNA"/>
</dbReference>
<evidence type="ECO:0000259" key="1">
    <source>
        <dbReference type="PROSITE" id="PS51186"/>
    </source>
</evidence>
<dbReference type="STRING" id="280332.CQ12_01220"/>
<dbReference type="Pfam" id="PF13527">
    <property type="entry name" value="Acetyltransf_9"/>
    <property type="match status" value="1"/>
</dbReference>
<evidence type="ECO:0000313" key="2">
    <source>
        <dbReference type="EMBL" id="KRQ97343.1"/>
    </source>
</evidence>
<dbReference type="GO" id="GO:0016747">
    <property type="term" value="F:acyltransferase activity, transferring groups other than amino-acyl groups"/>
    <property type="evidence" value="ECO:0007669"/>
    <property type="project" value="InterPro"/>
</dbReference>
<gene>
    <name evidence="2" type="ORF">CQ12_01220</name>
</gene>
<keyword evidence="2" id="KW-0808">Transferase</keyword>
<dbReference type="InterPro" id="IPR000182">
    <property type="entry name" value="GNAT_dom"/>
</dbReference>
<protein>
    <submittedName>
        <fullName evidence="2">GCN5 family acetyltransferase</fullName>
    </submittedName>
</protein>
<accession>A0A0R3KWZ0</accession>
<sequence length="162" mass="17233">MIVRSETHEDIAAIRIVQEVAFGQPDEAQLVDDLRAAGDAIFSLVAVDDGTVAGHILFSRMKAPFPALALAPVAVLPEYRQTGFASRLIRQGIARSEAAGWLGIFVLGDPAFYRRFGFDAGKASGFISPYAGPHLMALPLGGNEFPADRGVIEHAPAFAKLG</sequence>
<evidence type="ECO:0000313" key="3">
    <source>
        <dbReference type="Proteomes" id="UP000050863"/>
    </source>
</evidence>
<dbReference type="RefSeq" id="WP_057839320.1">
    <property type="nucleotide sequence ID" value="NZ_LLXZ01000191.1"/>
</dbReference>
<reference evidence="2 3" key="1">
    <citation type="submission" date="2014-03" db="EMBL/GenBank/DDBJ databases">
        <title>Bradyrhizobium valentinum sp. nov., isolated from effective nodules of Lupinus mariae-josephae, a lupine endemic of basic-lime soils in Eastern Spain.</title>
        <authorList>
            <person name="Duran D."/>
            <person name="Rey L."/>
            <person name="Navarro A."/>
            <person name="Busquets A."/>
            <person name="Imperial J."/>
            <person name="Ruiz-Argueso T."/>
        </authorList>
    </citation>
    <scope>NUCLEOTIDE SEQUENCE [LARGE SCALE GENOMIC DNA]</scope>
    <source>
        <strain evidence="2 3">PAC68</strain>
    </source>
</reference>
<dbReference type="InterPro" id="IPR016181">
    <property type="entry name" value="Acyl_CoA_acyltransferase"/>
</dbReference>
<dbReference type="OrthoDB" id="9797178at2"/>
<dbReference type="CDD" id="cd04301">
    <property type="entry name" value="NAT_SF"/>
    <property type="match status" value="1"/>
</dbReference>
<dbReference type="SUPFAM" id="SSF55729">
    <property type="entry name" value="Acyl-CoA N-acyltransferases (Nat)"/>
    <property type="match status" value="1"/>
</dbReference>
<dbReference type="AlphaFoldDB" id="A0A0R3KWZ0"/>
<dbReference type="PROSITE" id="PS51186">
    <property type="entry name" value="GNAT"/>
    <property type="match status" value="1"/>
</dbReference>
<keyword evidence="3" id="KW-1185">Reference proteome</keyword>
<dbReference type="Gene3D" id="3.40.630.30">
    <property type="match status" value="1"/>
</dbReference>
<name>A0A0R3KWZ0_9BRAD</name>
<feature type="domain" description="N-acetyltransferase" evidence="1">
    <location>
        <begin position="1"/>
        <end position="141"/>
    </location>
</feature>
<comment type="caution">
    <text evidence="2">The sequence shown here is derived from an EMBL/GenBank/DDBJ whole genome shotgun (WGS) entry which is preliminary data.</text>
</comment>